<dbReference type="Gene3D" id="2.40.128.270">
    <property type="match status" value="1"/>
</dbReference>
<gene>
    <name evidence="3" type="ORF">GCM10023216_17460</name>
</gene>
<accession>A0ABP8YET6</accession>
<keyword evidence="4" id="KW-1185">Reference proteome</keyword>
<dbReference type="InterPro" id="IPR053147">
    <property type="entry name" value="Hsp_HslJ-like"/>
</dbReference>
<keyword evidence="1" id="KW-0732">Signal</keyword>
<proteinExistence type="predicted"/>
<dbReference type="Pfam" id="PF03724">
    <property type="entry name" value="META"/>
    <property type="match status" value="1"/>
</dbReference>
<evidence type="ECO:0000256" key="1">
    <source>
        <dbReference type="SAM" id="SignalP"/>
    </source>
</evidence>
<organism evidence="3 4">
    <name type="scientific">Isoptericola chiayiensis</name>
    <dbReference type="NCBI Taxonomy" id="579446"/>
    <lineage>
        <taxon>Bacteria</taxon>
        <taxon>Bacillati</taxon>
        <taxon>Actinomycetota</taxon>
        <taxon>Actinomycetes</taxon>
        <taxon>Micrococcales</taxon>
        <taxon>Promicromonosporaceae</taxon>
        <taxon>Isoptericola</taxon>
    </lineage>
</organism>
<name>A0ABP8YET6_9MICO</name>
<reference evidence="4" key="1">
    <citation type="journal article" date="2019" name="Int. J. Syst. Evol. Microbiol.">
        <title>The Global Catalogue of Microorganisms (GCM) 10K type strain sequencing project: providing services to taxonomists for standard genome sequencing and annotation.</title>
        <authorList>
            <consortium name="The Broad Institute Genomics Platform"/>
            <consortium name="The Broad Institute Genome Sequencing Center for Infectious Disease"/>
            <person name="Wu L."/>
            <person name="Ma J."/>
        </authorList>
    </citation>
    <scope>NUCLEOTIDE SEQUENCE [LARGE SCALE GENOMIC DNA]</scope>
    <source>
        <strain evidence="4">JCM 18063</strain>
    </source>
</reference>
<dbReference type="PROSITE" id="PS51257">
    <property type="entry name" value="PROKAR_LIPOPROTEIN"/>
    <property type="match status" value="1"/>
</dbReference>
<evidence type="ECO:0000313" key="4">
    <source>
        <dbReference type="Proteomes" id="UP001500956"/>
    </source>
</evidence>
<dbReference type="RefSeq" id="WP_172149611.1">
    <property type="nucleotide sequence ID" value="NZ_BAABID010000008.1"/>
</dbReference>
<dbReference type="PANTHER" id="PTHR35535">
    <property type="entry name" value="HEAT SHOCK PROTEIN HSLJ"/>
    <property type="match status" value="1"/>
</dbReference>
<dbReference type="InterPro" id="IPR005184">
    <property type="entry name" value="DUF306_Meta_HslJ"/>
</dbReference>
<feature type="signal peptide" evidence="1">
    <location>
        <begin position="1"/>
        <end position="30"/>
    </location>
</feature>
<dbReference type="InterPro" id="IPR038670">
    <property type="entry name" value="HslJ-like_sf"/>
</dbReference>
<protein>
    <recommendedName>
        <fullName evidence="2">DUF306 domain-containing protein</fullName>
    </recommendedName>
</protein>
<evidence type="ECO:0000259" key="2">
    <source>
        <dbReference type="Pfam" id="PF03724"/>
    </source>
</evidence>
<evidence type="ECO:0000313" key="3">
    <source>
        <dbReference type="EMBL" id="GAA4727105.1"/>
    </source>
</evidence>
<dbReference type="EMBL" id="BAABID010000008">
    <property type="protein sequence ID" value="GAA4727105.1"/>
    <property type="molecule type" value="Genomic_DNA"/>
</dbReference>
<feature type="domain" description="DUF306" evidence="2">
    <location>
        <begin position="36"/>
        <end position="134"/>
    </location>
</feature>
<feature type="chain" id="PRO_5045196064" description="DUF306 domain-containing protein" evidence="1">
    <location>
        <begin position="31"/>
        <end position="142"/>
    </location>
</feature>
<comment type="caution">
    <text evidence="3">The sequence shown here is derived from an EMBL/GenBank/DDBJ whole genome shotgun (WGS) entry which is preliminary data.</text>
</comment>
<dbReference type="Proteomes" id="UP001500956">
    <property type="component" value="Unassembled WGS sequence"/>
</dbReference>
<dbReference type="PANTHER" id="PTHR35535:SF2">
    <property type="entry name" value="DUF306 DOMAIN-CONTAINING PROTEIN"/>
    <property type="match status" value="1"/>
</dbReference>
<sequence length="142" mass="14635">MPSTLRRPGPSRPPLVLAVLALAGMLTGCAGDADPAGTTYGVVQVTGHELATGSDVVLAFTEDSVGTQPGCNAFTAPARWDDGTLELEGEPAGTRMACSPDLMAQDEWFTAFLGSSPTLTFEGEELVLAAGEVTVRLAPRAD</sequence>